<evidence type="ECO:0008006" key="3">
    <source>
        <dbReference type="Google" id="ProtNLM"/>
    </source>
</evidence>
<dbReference type="STRING" id="765915.A0A1Y2HDJ7"/>
<proteinExistence type="predicted"/>
<dbReference type="SUPFAM" id="SSF140860">
    <property type="entry name" value="Pseudo ankyrin repeat-like"/>
    <property type="match status" value="1"/>
</dbReference>
<dbReference type="OrthoDB" id="70387at2759"/>
<dbReference type="Proteomes" id="UP000193411">
    <property type="component" value="Unassembled WGS sequence"/>
</dbReference>
<dbReference type="PANTHER" id="PTHR46586:SF3">
    <property type="entry name" value="ANKYRIN REPEAT-CONTAINING PROTEIN"/>
    <property type="match status" value="1"/>
</dbReference>
<dbReference type="SUPFAM" id="SSF48403">
    <property type="entry name" value="Ankyrin repeat"/>
    <property type="match status" value="1"/>
</dbReference>
<dbReference type="AlphaFoldDB" id="A0A1Y2HDJ7"/>
<dbReference type="InterPro" id="IPR036770">
    <property type="entry name" value="Ankyrin_rpt-contain_sf"/>
</dbReference>
<dbReference type="Pfam" id="PF13637">
    <property type="entry name" value="Ank_4"/>
    <property type="match status" value="1"/>
</dbReference>
<evidence type="ECO:0000313" key="2">
    <source>
        <dbReference type="Proteomes" id="UP000193411"/>
    </source>
</evidence>
<dbReference type="PANTHER" id="PTHR46586">
    <property type="entry name" value="ANKYRIN REPEAT-CONTAINING PROTEIN"/>
    <property type="match status" value="1"/>
</dbReference>
<reference evidence="1 2" key="1">
    <citation type="submission" date="2016-07" db="EMBL/GenBank/DDBJ databases">
        <title>Pervasive Adenine N6-methylation of Active Genes in Fungi.</title>
        <authorList>
            <consortium name="DOE Joint Genome Institute"/>
            <person name="Mondo S.J."/>
            <person name="Dannebaum R.O."/>
            <person name="Kuo R.C."/>
            <person name="Labutti K."/>
            <person name="Haridas S."/>
            <person name="Kuo A."/>
            <person name="Salamov A."/>
            <person name="Ahrendt S.R."/>
            <person name="Lipzen A."/>
            <person name="Sullivan W."/>
            <person name="Andreopoulos W.B."/>
            <person name="Clum A."/>
            <person name="Lindquist E."/>
            <person name="Daum C."/>
            <person name="Ramamoorthy G.K."/>
            <person name="Gryganskyi A."/>
            <person name="Culley D."/>
            <person name="Magnuson J.K."/>
            <person name="James T.Y."/>
            <person name="O'Malley M.A."/>
            <person name="Stajich J.E."/>
            <person name="Spatafora J.W."/>
            <person name="Visel A."/>
            <person name="Grigoriev I.V."/>
        </authorList>
    </citation>
    <scope>NUCLEOTIDE SEQUENCE [LARGE SCALE GENOMIC DNA]</scope>
    <source>
        <strain evidence="1 2">PL171</strain>
    </source>
</reference>
<organism evidence="1 2">
    <name type="scientific">Catenaria anguillulae PL171</name>
    <dbReference type="NCBI Taxonomy" id="765915"/>
    <lineage>
        <taxon>Eukaryota</taxon>
        <taxon>Fungi</taxon>
        <taxon>Fungi incertae sedis</taxon>
        <taxon>Blastocladiomycota</taxon>
        <taxon>Blastocladiomycetes</taxon>
        <taxon>Blastocladiales</taxon>
        <taxon>Catenariaceae</taxon>
        <taxon>Catenaria</taxon>
    </lineage>
</organism>
<name>A0A1Y2HDJ7_9FUNG</name>
<evidence type="ECO:0000313" key="1">
    <source>
        <dbReference type="EMBL" id="ORZ31981.1"/>
    </source>
</evidence>
<sequence>MNTDINNLAQSLAHMAVLHLPHNVSDLILALAIRLAAVRLAVHTEGRHDDGFPEPSDGDDDLMDILQKCLKTAPDLPLAQQAAVVHHPDTDLAELCADGELELVRACNRGHIRILDSQMADCITAASAHGHVHVLDWLHRHSRRRMFYSHEAMDLASEAGEVHVLQWWLDSGLKLRYSTQAMDGASVNGETDVLEWYKRSGLPLKFTEDAIDLASADGHEASLQWWLESGLELVYSELAIHEATAAAHLDVLRWWKDSGLELKFDAHRIVQHCTNYGRADCLEWWTIESRLITREEAAKQVPAYDMVNCSLDEYWIGLKWRQAHNFIITGGMLGCLTELAAEIGRMDVLQWWLEVDDDVSKRCSAVLNAAAAVGQLEVIEWTVGRLNELGVKDWVSGCDTLVDAASSRGHVNVLEWWKCSGLDLTYTHLAIDDACANGHLDVIKWWSESGLLCRFTGRCVDKAAGGGHVEILRWLHNQPSTAPVHFPEDYTSNAMDSASTDGHVAPLQFFLDSGHPLKYTHHAMNSASRFGHTHVLDWWLRHKGTLDLKFSQAAIACSWTTVPILEWWHNSKLQISLDLDFGGLVPLSNSVTASIHWAKKNGYRLRALLSG</sequence>
<dbReference type="Gene3D" id="1.25.40.20">
    <property type="entry name" value="Ankyrin repeat-containing domain"/>
    <property type="match status" value="2"/>
</dbReference>
<dbReference type="EMBL" id="MCFL01000052">
    <property type="protein sequence ID" value="ORZ31981.1"/>
    <property type="molecule type" value="Genomic_DNA"/>
</dbReference>
<gene>
    <name evidence="1" type="ORF">BCR44DRAFT_1463422</name>
</gene>
<dbReference type="InterPro" id="IPR052050">
    <property type="entry name" value="SecEffector_AnkRepeat"/>
</dbReference>
<dbReference type="InterPro" id="IPR002110">
    <property type="entry name" value="Ankyrin_rpt"/>
</dbReference>
<accession>A0A1Y2HDJ7</accession>
<comment type="caution">
    <text evidence="1">The sequence shown here is derived from an EMBL/GenBank/DDBJ whole genome shotgun (WGS) entry which is preliminary data.</text>
</comment>
<protein>
    <recommendedName>
        <fullName evidence="3">Ankyrin repeat-containing domain protein</fullName>
    </recommendedName>
</protein>
<keyword evidence="2" id="KW-1185">Reference proteome</keyword>